<proteinExistence type="predicted"/>
<sequence>MPVQEARVNNHTSRNLQLLLDACWFHGKAVEPDRAGTPLLDLGGVYRQVRSSDGIAFWAAVETKYSDKCVRGECENYPVWRIEVPKWYRAPKAPTDLDTKPEEYVYGVDVCEDCNTECAGSVDGYPIATAVFNGGRYKIPIVERQSKIRIVIAVFCLQNSDRKMYCSMTSNLPETA</sequence>
<keyword evidence="2" id="KW-1185">Reference proteome</keyword>
<protein>
    <submittedName>
        <fullName evidence="1">Uncharacterized protein</fullName>
    </submittedName>
</protein>
<dbReference type="Proteomes" id="UP000308600">
    <property type="component" value="Unassembled WGS sequence"/>
</dbReference>
<reference evidence="1 2" key="1">
    <citation type="journal article" date="2019" name="Nat. Ecol. Evol.">
        <title>Megaphylogeny resolves global patterns of mushroom evolution.</title>
        <authorList>
            <person name="Varga T."/>
            <person name="Krizsan K."/>
            <person name="Foldi C."/>
            <person name="Dima B."/>
            <person name="Sanchez-Garcia M."/>
            <person name="Sanchez-Ramirez S."/>
            <person name="Szollosi G.J."/>
            <person name="Szarkandi J.G."/>
            <person name="Papp V."/>
            <person name="Albert L."/>
            <person name="Andreopoulos W."/>
            <person name="Angelini C."/>
            <person name="Antonin V."/>
            <person name="Barry K.W."/>
            <person name="Bougher N.L."/>
            <person name="Buchanan P."/>
            <person name="Buyck B."/>
            <person name="Bense V."/>
            <person name="Catcheside P."/>
            <person name="Chovatia M."/>
            <person name="Cooper J."/>
            <person name="Damon W."/>
            <person name="Desjardin D."/>
            <person name="Finy P."/>
            <person name="Geml J."/>
            <person name="Haridas S."/>
            <person name="Hughes K."/>
            <person name="Justo A."/>
            <person name="Karasinski D."/>
            <person name="Kautmanova I."/>
            <person name="Kiss B."/>
            <person name="Kocsube S."/>
            <person name="Kotiranta H."/>
            <person name="LaButti K.M."/>
            <person name="Lechner B.E."/>
            <person name="Liimatainen K."/>
            <person name="Lipzen A."/>
            <person name="Lukacs Z."/>
            <person name="Mihaltcheva S."/>
            <person name="Morgado L.N."/>
            <person name="Niskanen T."/>
            <person name="Noordeloos M.E."/>
            <person name="Ohm R.A."/>
            <person name="Ortiz-Santana B."/>
            <person name="Ovrebo C."/>
            <person name="Racz N."/>
            <person name="Riley R."/>
            <person name="Savchenko A."/>
            <person name="Shiryaev A."/>
            <person name="Soop K."/>
            <person name="Spirin V."/>
            <person name="Szebenyi C."/>
            <person name="Tomsovsky M."/>
            <person name="Tulloss R.E."/>
            <person name="Uehling J."/>
            <person name="Grigoriev I.V."/>
            <person name="Vagvolgyi C."/>
            <person name="Papp T."/>
            <person name="Martin F.M."/>
            <person name="Miettinen O."/>
            <person name="Hibbett D.S."/>
            <person name="Nagy L.G."/>
        </authorList>
    </citation>
    <scope>NUCLEOTIDE SEQUENCE [LARGE SCALE GENOMIC DNA]</scope>
    <source>
        <strain evidence="1 2">NL-1719</strain>
    </source>
</reference>
<organism evidence="1 2">
    <name type="scientific">Pluteus cervinus</name>
    <dbReference type="NCBI Taxonomy" id="181527"/>
    <lineage>
        <taxon>Eukaryota</taxon>
        <taxon>Fungi</taxon>
        <taxon>Dikarya</taxon>
        <taxon>Basidiomycota</taxon>
        <taxon>Agaricomycotina</taxon>
        <taxon>Agaricomycetes</taxon>
        <taxon>Agaricomycetidae</taxon>
        <taxon>Agaricales</taxon>
        <taxon>Pluteineae</taxon>
        <taxon>Pluteaceae</taxon>
        <taxon>Pluteus</taxon>
    </lineage>
</organism>
<name>A0ACD3A606_9AGAR</name>
<accession>A0ACD3A606</accession>
<evidence type="ECO:0000313" key="1">
    <source>
        <dbReference type="EMBL" id="TFK60739.1"/>
    </source>
</evidence>
<evidence type="ECO:0000313" key="2">
    <source>
        <dbReference type="Proteomes" id="UP000308600"/>
    </source>
</evidence>
<dbReference type="EMBL" id="ML208738">
    <property type="protein sequence ID" value="TFK60739.1"/>
    <property type="molecule type" value="Genomic_DNA"/>
</dbReference>
<gene>
    <name evidence="1" type="ORF">BDN72DRAFT_864129</name>
</gene>